<comment type="caution">
    <text evidence="2">The sequence shown here is derived from an EMBL/GenBank/DDBJ whole genome shotgun (WGS) entry which is preliminary data.</text>
</comment>
<feature type="transmembrane region" description="Helical" evidence="1">
    <location>
        <begin position="36"/>
        <end position="53"/>
    </location>
</feature>
<dbReference type="AlphaFoldDB" id="A0A849I0Q7"/>
<keyword evidence="1" id="KW-0472">Membrane</keyword>
<organism evidence="2 3">
    <name type="scientific">Enterovirga aerilata</name>
    <dbReference type="NCBI Taxonomy" id="2730920"/>
    <lineage>
        <taxon>Bacteria</taxon>
        <taxon>Pseudomonadati</taxon>
        <taxon>Pseudomonadota</taxon>
        <taxon>Alphaproteobacteria</taxon>
        <taxon>Hyphomicrobiales</taxon>
        <taxon>Methylobacteriaceae</taxon>
        <taxon>Enterovirga</taxon>
    </lineage>
</organism>
<dbReference type="EMBL" id="JABEPP010000001">
    <property type="protein sequence ID" value="NNM70981.1"/>
    <property type="molecule type" value="Genomic_DNA"/>
</dbReference>
<evidence type="ECO:0000256" key="1">
    <source>
        <dbReference type="SAM" id="Phobius"/>
    </source>
</evidence>
<reference evidence="2 3" key="1">
    <citation type="submission" date="2020-04" db="EMBL/GenBank/DDBJ databases">
        <title>Enterovirga sp. isolate from soil.</title>
        <authorList>
            <person name="Chea S."/>
            <person name="Kim D.-U."/>
        </authorList>
    </citation>
    <scope>NUCLEOTIDE SEQUENCE [LARGE SCALE GENOMIC DNA]</scope>
    <source>
        <strain evidence="2 3">DB1703</strain>
    </source>
</reference>
<dbReference type="RefSeq" id="WP_171216495.1">
    <property type="nucleotide sequence ID" value="NZ_JABEPP010000001.1"/>
</dbReference>
<accession>A0A849I0Q7</accession>
<proteinExistence type="predicted"/>
<dbReference type="Proteomes" id="UP000564885">
    <property type="component" value="Unassembled WGS sequence"/>
</dbReference>
<name>A0A849I0Q7_9HYPH</name>
<keyword evidence="1" id="KW-1133">Transmembrane helix</keyword>
<sequence length="65" mass="6934">MFTLVSLMVLVGIEVFAVALSGGWAIAGLFELGQTVGYGLMGIFSLAALYMMVQFWRRATSVQGG</sequence>
<evidence type="ECO:0000313" key="2">
    <source>
        <dbReference type="EMBL" id="NNM70981.1"/>
    </source>
</evidence>
<gene>
    <name evidence="2" type="ORF">HJG44_01045</name>
</gene>
<keyword evidence="1" id="KW-0812">Transmembrane</keyword>
<feature type="transmembrane region" description="Helical" evidence="1">
    <location>
        <begin position="7"/>
        <end position="30"/>
    </location>
</feature>
<evidence type="ECO:0000313" key="3">
    <source>
        <dbReference type="Proteomes" id="UP000564885"/>
    </source>
</evidence>
<keyword evidence="3" id="KW-1185">Reference proteome</keyword>
<protein>
    <submittedName>
        <fullName evidence="2">Uncharacterized protein</fullName>
    </submittedName>
</protein>